<dbReference type="InterPro" id="IPR014729">
    <property type="entry name" value="Rossmann-like_a/b/a_fold"/>
</dbReference>
<proteinExistence type="inferred from homology"/>
<dbReference type="GO" id="GO:0004825">
    <property type="term" value="F:methionine-tRNA ligase activity"/>
    <property type="evidence" value="ECO:0007669"/>
    <property type="project" value="UniProtKB-EC"/>
</dbReference>
<evidence type="ECO:0000313" key="11">
    <source>
        <dbReference type="EMBL" id="EDS01838.1"/>
    </source>
</evidence>
<gene>
    <name evidence="11" type="ORF">EUBSIR_00269</name>
</gene>
<evidence type="ECO:0000313" key="12">
    <source>
        <dbReference type="Proteomes" id="UP000005326"/>
    </source>
</evidence>
<evidence type="ECO:0000256" key="9">
    <source>
        <dbReference type="SAM" id="MobiDB-lite"/>
    </source>
</evidence>
<dbReference type="Pfam" id="PF09334">
    <property type="entry name" value="tRNA-synt_1g"/>
    <property type="match status" value="2"/>
</dbReference>
<comment type="similarity">
    <text evidence="1">Belongs to the class-I aminoacyl-tRNA synthetase family. MetG type 1 subfamily.</text>
</comment>
<feature type="domain" description="Methionyl/Leucyl tRNA synthetase" evidence="10">
    <location>
        <begin position="329"/>
        <end position="480"/>
    </location>
</feature>
<dbReference type="GO" id="GO:0005524">
    <property type="term" value="F:ATP binding"/>
    <property type="evidence" value="ECO:0007669"/>
    <property type="project" value="UniProtKB-KW"/>
</dbReference>
<evidence type="ECO:0000256" key="5">
    <source>
        <dbReference type="ARBA" id="ARBA00022917"/>
    </source>
</evidence>
<evidence type="ECO:0000256" key="6">
    <source>
        <dbReference type="ARBA" id="ARBA00023146"/>
    </source>
</evidence>
<evidence type="ECO:0000256" key="1">
    <source>
        <dbReference type="ARBA" id="ARBA00008258"/>
    </source>
</evidence>
<sequence length="683" mass="78312">MLKLENSNKNNNNYKSNKPSKDNRPSFPKRAVITGGMPYGNKQLHFGHVGGVFVFADTYARFLRDRIGKDNVIFVSGTDCYGSPIAESYRKLKESGEFDGTIEDFVRKNHESQEKTLRDYDISLDLFGASALDEPAKIHNVVSDKFIRRLYENGQLEKITTSQFYDEKAGVFLNGRQVIGKCPVLGCQSEKGYADECDLGHQYMPSSLIDPKSTLTGETPVMRDVVNWYFRLTEYTKLLGEYVDRIKKMPNVRSLVSKTIGEFLEPPVVHIKKELREDYEKIKDLLAHHTLTDDPKKPSFTICFDTLDERDAATEIMAHHGLRFRTGKTLVPFRLTGNIEWGVKAPDLEDEKGLTVWVWPESLWAPISFTCAYLKSKGIDMEHYKDYWCSKDSQVYQFIGSDNIYFYGVAEMAMFMALKKGEITSDPEDGEMQLPILVANNHILFLDKKASSSGSIKPPMAADLLNYYTAEQLRMHWLGLGLGTRSVSFQPKPYNPDAKPEDNDPVVKEGFLLSNVFNRAIRSCFYYAQKYFDGKMPVGTPDADVIAECEKAILEYERYMYKFEFHQVTYVLDSLVRKSSKVWSKLSREADAADDNELRKKTLINVFHYIRTAALLLHPLAPEGTEMLREYLGFGEDFWSWDHVFEGMDYFCKGESEHQLKFLEPRVDFFKKHPSQLAGSEEN</sequence>
<evidence type="ECO:0000259" key="10">
    <source>
        <dbReference type="Pfam" id="PF09334"/>
    </source>
</evidence>
<dbReference type="InterPro" id="IPR023458">
    <property type="entry name" value="Met-tRNA_ligase_1"/>
</dbReference>
<dbReference type="AlphaFoldDB" id="B0MKE5"/>
<name>B0MKE5_9FIRM</name>
<organism evidence="11 12">
    <name type="scientific">[Eubacterium] siraeum DSM 15702</name>
    <dbReference type="NCBI Taxonomy" id="428128"/>
    <lineage>
        <taxon>Bacteria</taxon>
        <taxon>Bacillati</taxon>
        <taxon>Bacillota</taxon>
        <taxon>Clostridia</taxon>
        <taxon>Eubacteriales</taxon>
        <taxon>Oscillospiraceae</taxon>
        <taxon>Oscillospiraceae incertae sedis</taxon>
    </lineage>
</organism>
<feature type="compositionally biased region" description="Low complexity" evidence="9">
    <location>
        <begin position="7"/>
        <end position="17"/>
    </location>
</feature>
<feature type="domain" description="Methionyl/Leucyl tRNA synthetase" evidence="10">
    <location>
        <begin position="32"/>
        <end position="266"/>
    </location>
</feature>
<dbReference type="PANTHER" id="PTHR45765">
    <property type="entry name" value="METHIONINE--TRNA LIGASE"/>
    <property type="match status" value="1"/>
</dbReference>
<dbReference type="Gene3D" id="2.20.28.20">
    <property type="entry name" value="Methionyl-tRNA synthetase, Zn-domain"/>
    <property type="match status" value="1"/>
</dbReference>
<dbReference type="PANTHER" id="PTHR45765:SF1">
    <property type="entry name" value="METHIONINE--TRNA LIGASE, CYTOPLASMIC"/>
    <property type="match status" value="1"/>
</dbReference>
<keyword evidence="6 8" id="KW-0030">Aminoacyl-tRNA synthetase</keyword>
<dbReference type="Gene3D" id="1.10.730.10">
    <property type="entry name" value="Isoleucyl-tRNA Synthetase, Domain 1"/>
    <property type="match status" value="1"/>
</dbReference>
<comment type="caution">
    <text evidence="11">The sequence shown here is derived from an EMBL/GenBank/DDBJ whole genome shotgun (WGS) entry which is preliminary data.</text>
</comment>
<dbReference type="InterPro" id="IPR015413">
    <property type="entry name" value="Methionyl/Leucyl_tRNA_Synth"/>
</dbReference>
<evidence type="ECO:0000256" key="2">
    <source>
        <dbReference type="ARBA" id="ARBA00022598"/>
    </source>
</evidence>
<dbReference type="Proteomes" id="UP000005326">
    <property type="component" value="Unassembled WGS sequence"/>
</dbReference>
<dbReference type="Gene3D" id="3.40.50.620">
    <property type="entry name" value="HUPs"/>
    <property type="match status" value="2"/>
</dbReference>
<evidence type="ECO:0000256" key="3">
    <source>
        <dbReference type="ARBA" id="ARBA00022741"/>
    </source>
</evidence>
<protein>
    <submittedName>
        <fullName evidence="11">Methionine--tRNA ligase</fullName>
    </submittedName>
</protein>
<keyword evidence="12" id="KW-1185">Reference proteome</keyword>
<evidence type="ECO:0000256" key="8">
    <source>
        <dbReference type="RuleBase" id="RU363039"/>
    </source>
</evidence>
<dbReference type="EMBL" id="ABCA03000029">
    <property type="protein sequence ID" value="EDS01838.1"/>
    <property type="molecule type" value="Genomic_DNA"/>
</dbReference>
<keyword evidence="4 8" id="KW-0067">ATP-binding</keyword>
<evidence type="ECO:0000256" key="4">
    <source>
        <dbReference type="ARBA" id="ARBA00022840"/>
    </source>
</evidence>
<reference evidence="11" key="1">
    <citation type="submission" date="2007-10" db="EMBL/GenBank/DDBJ databases">
        <authorList>
            <person name="Fulton L."/>
            <person name="Clifton S."/>
            <person name="Fulton B."/>
            <person name="Xu J."/>
            <person name="Minx P."/>
            <person name="Pepin K.H."/>
            <person name="Johnson M."/>
            <person name="Thiruvilangam P."/>
            <person name="Bhonagiri V."/>
            <person name="Nash W.E."/>
            <person name="Mardis E.R."/>
            <person name="Wilson R.K."/>
        </authorList>
    </citation>
    <scope>NUCLEOTIDE SEQUENCE [LARGE SCALE GENOMIC DNA]</scope>
    <source>
        <strain evidence="11">DSM 15702</strain>
    </source>
</reference>
<accession>B0MKE5</accession>
<comment type="catalytic activity">
    <reaction evidence="7">
        <text>tRNA(Met) + L-methionine + ATP = L-methionyl-tRNA(Met) + AMP + diphosphate</text>
        <dbReference type="Rhea" id="RHEA:13481"/>
        <dbReference type="Rhea" id="RHEA-COMP:9667"/>
        <dbReference type="Rhea" id="RHEA-COMP:9698"/>
        <dbReference type="ChEBI" id="CHEBI:30616"/>
        <dbReference type="ChEBI" id="CHEBI:33019"/>
        <dbReference type="ChEBI" id="CHEBI:57844"/>
        <dbReference type="ChEBI" id="CHEBI:78442"/>
        <dbReference type="ChEBI" id="CHEBI:78530"/>
        <dbReference type="ChEBI" id="CHEBI:456215"/>
        <dbReference type="EC" id="6.1.1.10"/>
    </reaction>
</comment>
<dbReference type="InterPro" id="IPR029038">
    <property type="entry name" value="MetRS_Zn"/>
</dbReference>
<feature type="region of interest" description="Disordered" evidence="9">
    <location>
        <begin position="1"/>
        <end position="32"/>
    </location>
</feature>
<dbReference type="GO" id="GO:0005829">
    <property type="term" value="C:cytosol"/>
    <property type="evidence" value="ECO:0007669"/>
    <property type="project" value="TreeGrafter"/>
</dbReference>
<dbReference type="GO" id="GO:0006431">
    <property type="term" value="P:methionyl-tRNA aminoacylation"/>
    <property type="evidence" value="ECO:0007669"/>
    <property type="project" value="TreeGrafter"/>
</dbReference>
<dbReference type="SUPFAM" id="SSF52374">
    <property type="entry name" value="Nucleotidylyl transferase"/>
    <property type="match status" value="1"/>
</dbReference>
<keyword evidence="3 8" id="KW-0547">Nucleotide-binding</keyword>
<keyword evidence="5 8" id="KW-0648">Protein biosynthesis</keyword>
<reference evidence="11" key="2">
    <citation type="submission" date="2014-06" db="EMBL/GenBank/DDBJ databases">
        <title>Draft genome sequence of Eubacterium siraeum (DSM 15702).</title>
        <authorList>
            <person name="Sudarsanam P."/>
            <person name="Ley R."/>
            <person name="Guruge J."/>
            <person name="Turnbaugh P.J."/>
            <person name="Mahowald M."/>
            <person name="Liep D."/>
            <person name="Gordon J."/>
        </authorList>
    </citation>
    <scope>NUCLEOTIDE SEQUENCE</scope>
    <source>
        <strain evidence="11">DSM 15702</strain>
    </source>
</reference>
<keyword evidence="2 8" id="KW-0436">Ligase</keyword>
<dbReference type="SUPFAM" id="SSF47323">
    <property type="entry name" value="Anticodon-binding domain of a subclass of class I aminoacyl-tRNA synthetases"/>
    <property type="match status" value="1"/>
</dbReference>
<evidence type="ECO:0000256" key="7">
    <source>
        <dbReference type="ARBA" id="ARBA00047364"/>
    </source>
</evidence>
<dbReference type="InterPro" id="IPR009080">
    <property type="entry name" value="tRNAsynth_Ia_anticodon-bd"/>
</dbReference>